<keyword evidence="6" id="KW-0445">Lipid transport</keyword>
<dbReference type="InterPro" id="IPR032800">
    <property type="entry name" value="TRP_N"/>
</dbReference>
<dbReference type="SMART" id="SM01320">
    <property type="entry name" value="TRP_N"/>
    <property type="match status" value="1"/>
</dbReference>
<dbReference type="SUPFAM" id="SSF81296">
    <property type="entry name" value="E set domains"/>
    <property type="match status" value="1"/>
</dbReference>
<evidence type="ECO:0000256" key="6">
    <source>
        <dbReference type="ARBA" id="ARBA00023055"/>
    </source>
</evidence>
<evidence type="ECO:0000313" key="10">
    <source>
        <dbReference type="EMBL" id="KAK3271889.1"/>
    </source>
</evidence>
<evidence type="ECO:0000259" key="9">
    <source>
        <dbReference type="SMART" id="SM01320"/>
    </source>
</evidence>
<evidence type="ECO:0000256" key="3">
    <source>
        <dbReference type="ARBA" id="ARBA00011245"/>
    </source>
</evidence>
<evidence type="ECO:0008006" key="12">
    <source>
        <dbReference type="Google" id="ProtNLM"/>
    </source>
</evidence>
<accession>A0AAE0G5C4</accession>
<feature type="signal peptide" evidence="7">
    <location>
        <begin position="1"/>
        <end position="21"/>
    </location>
</feature>
<comment type="subunit">
    <text evidence="3">Monomer.</text>
</comment>
<evidence type="ECO:0000256" key="2">
    <source>
        <dbReference type="ARBA" id="ARBA00006370"/>
    </source>
</evidence>
<dbReference type="Gene3D" id="2.60.40.770">
    <property type="match status" value="1"/>
</dbReference>
<comment type="function">
    <text evidence="1">Catalyzes the intermembrane transfer of phosphatidylglycerol and phosphatidylinositol.</text>
</comment>
<keyword evidence="4" id="KW-0813">Transport</keyword>
<feature type="domain" description="MD-2-related lipid-recognition" evidence="8">
    <location>
        <begin position="26"/>
        <end position="139"/>
    </location>
</feature>
<dbReference type="EMBL" id="LGRX02009293">
    <property type="protein sequence ID" value="KAK3271889.1"/>
    <property type="molecule type" value="Genomic_DNA"/>
</dbReference>
<dbReference type="AlphaFoldDB" id="A0AAE0G5C4"/>
<proteinExistence type="inferred from homology"/>
<dbReference type="PANTHER" id="PTHR11306">
    <property type="entry name" value="NIEMANN PICK TYPE C2 PROTEIN NPC2-RELATED"/>
    <property type="match status" value="1"/>
</dbReference>
<evidence type="ECO:0000259" key="8">
    <source>
        <dbReference type="SMART" id="SM00737"/>
    </source>
</evidence>
<evidence type="ECO:0000313" key="11">
    <source>
        <dbReference type="Proteomes" id="UP001190700"/>
    </source>
</evidence>
<comment type="caution">
    <text evidence="10">The sequence shown here is derived from an EMBL/GenBank/DDBJ whole genome shotgun (WGS) entry which is preliminary data.</text>
</comment>
<sequence length="165" mass="17037">MNPSSRVRFALLIAAFTAAAGTSLPFSSCGGSGAVKISTLDISPYPVKEGGNLDVQVTGTTSEVVTGGKATITAKLGFIKVFSEVITLCDDIKCPVPVGPLTFKLEQAIPSIGLAATITVEVAITDQNNAEVACVSAKVQVVKASDDELIKEGHTRITEGWDVGI</sequence>
<dbReference type="SMART" id="SM00737">
    <property type="entry name" value="ML"/>
    <property type="match status" value="1"/>
</dbReference>
<dbReference type="Proteomes" id="UP001190700">
    <property type="component" value="Unassembled WGS sequence"/>
</dbReference>
<dbReference type="InterPro" id="IPR039670">
    <property type="entry name" value="NPC2-like"/>
</dbReference>
<organism evidence="10 11">
    <name type="scientific">Cymbomonas tetramitiformis</name>
    <dbReference type="NCBI Taxonomy" id="36881"/>
    <lineage>
        <taxon>Eukaryota</taxon>
        <taxon>Viridiplantae</taxon>
        <taxon>Chlorophyta</taxon>
        <taxon>Pyramimonadophyceae</taxon>
        <taxon>Pyramimonadales</taxon>
        <taxon>Pyramimonadaceae</taxon>
        <taxon>Cymbomonas</taxon>
    </lineage>
</organism>
<evidence type="ECO:0000256" key="5">
    <source>
        <dbReference type="ARBA" id="ARBA00022729"/>
    </source>
</evidence>
<keyword evidence="5 7" id="KW-0732">Signal</keyword>
<evidence type="ECO:0000256" key="7">
    <source>
        <dbReference type="SAM" id="SignalP"/>
    </source>
</evidence>
<dbReference type="InterPro" id="IPR014756">
    <property type="entry name" value="Ig_E-set"/>
</dbReference>
<comment type="similarity">
    <text evidence="2">Belongs to the NPC2 family.</text>
</comment>
<keyword evidence="11" id="KW-1185">Reference proteome</keyword>
<name>A0AAE0G5C4_9CHLO</name>
<dbReference type="PANTHER" id="PTHR11306:SF0">
    <property type="entry name" value="PHOSPHATIDYLGLYCEROL_PHOSPHATIDYLINOSITOL TRANSFER PROTEIN"/>
    <property type="match status" value="1"/>
</dbReference>
<reference evidence="10 11" key="1">
    <citation type="journal article" date="2015" name="Genome Biol. Evol.">
        <title>Comparative Genomics of a Bacterivorous Green Alga Reveals Evolutionary Causalities and Consequences of Phago-Mixotrophic Mode of Nutrition.</title>
        <authorList>
            <person name="Burns J.A."/>
            <person name="Paasch A."/>
            <person name="Narechania A."/>
            <person name="Kim E."/>
        </authorList>
    </citation>
    <scope>NUCLEOTIDE SEQUENCE [LARGE SCALE GENOMIC DNA]</scope>
    <source>
        <strain evidence="10 11">PLY_AMNH</strain>
    </source>
</reference>
<feature type="chain" id="PRO_5042062019" description="Phosphatidylglycerol/phosphatidylinositol transfer protein" evidence="7">
    <location>
        <begin position="22"/>
        <end position="165"/>
    </location>
</feature>
<dbReference type="GO" id="GO:0032934">
    <property type="term" value="F:sterol binding"/>
    <property type="evidence" value="ECO:0007669"/>
    <property type="project" value="InterPro"/>
</dbReference>
<evidence type="ECO:0000256" key="4">
    <source>
        <dbReference type="ARBA" id="ARBA00022448"/>
    </source>
</evidence>
<evidence type="ECO:0000256" key="1">
    <source>
        <dbReference type="ARBA" id="ARBA00002053"/>
    </source>
</evidence>
<gene>
    <name evidence="10" type="ORF">CYMTET_19788</name>
</gene>
<protein>
    <recommendedName>
        <fullName evidence="12">Phosphatidylglycerol/phosphatidylinositol transfer protein</fullName>
    </recommendedName>
</protein>
<dbReference type="Pfam" id="PF02221">
    <property type="entry name" value="E1_DerP2_DerF2"/>
    <property type="match status" value="1"/>
</dbReference>
<dbReference type="GO" id="GO:0015918">
    <property type="term" value="P:sterol transport"/>
    <property type="evidence" value="ECO:0007669"/>
    <property type="project" value="InterPro"/>
</dbReference>
<dbReference type="InterPro" id="IPR003172">
    <property type="entry name" value="ML_dom"/>
</dbReference>
<feature type="domain" description="ML-like" evidence="9">
    <location>
        <begin position="19"/>
        <end position="146"/>
    </location>
</feature>